<proteinExistence type="predicted"/>
<accession>A0A1J0AFK4</accession>
<evidence type="ECO:0008006" key="4">
    <source>
        <dbReference type="Google" id="ProtNLM"/>
    </source>
</evidence>
<dbReference type="RefSeq" id="WP_216634643.1">
    <property type="nucleotide sequence ID" value="NZ_CP017675.1"/>
</dbReference>
<reference evidence="2 3" key="1">
    <citation type="submission" date="2016-10" db="EMBL/GenBank/DDBJ databases">
        <title>Description of Gloeomargarita lithophora gen. nov., sp. nov., a thylakoid-bearing basal-branching cyanobacterium with intracellular carbonates, and proposal for Gloeomargaritales ord. nov.</title>
        <authorList>
            <person name="Moreira D."/>
            <person name="Tavera R."/>
            <person name="Benzerara K."/>
            <person name="Skouri-Panet F."/>
            <person name="Couradeau E."/>
            <person name="Gerard E."/>
            <person name="Loussert C."/>
            <person name="Novelo E."/>
            <person name="Zivanovic Y."/>
            <person name="Lopez-Garcia P."/>
        </authorList>
    </citation>
    <scope>NUCLEOTIDE SEQUENCE [LARGE SCALE GENOMIC DNA]</scope>
    <source>
        <strain evidence="2 3">D10</strain>
    </source>
</reference>
<sequence length="243" mass="27328">MKPNYTHITVILDRSGSMSSIKSDIIGGFNGFVDTQKAVSGSATLTLVQFDTQDPYEVIHWFKPITEVPPLTPETFVPRASTPLWDAVGRGIEDLARNLSLFALEAQPEQVVMVVVTDGMENSSRQFRGTQIRQMVTEKSEKYQWQFVYLSADLNAVNEAEQSGFSRASSMGYDPNAAGVENMWRSTADKVSKYRQKHESSVNFSDADRQCQTTEQERLKLEAEAQRQAKSQDETKAQPKENF</sequence>
<keyword evidence="3" id="KW-1185">Reference proteome</keyword>
<name>A0A1J0AFK4_9CYAN</name>
<dbReference type="KEGG" id="glt:GlitD10_2387"/>
<evidence type="ECO:0000313" key="3">
    <source>
        <dbReference type="Proteomes" id="UP000180235"/>
    </source>
</evidence>
<evidence type="ECO:0000313" key="2">
    <source>
        <dbReference type="EMBL" id="APB34721.1"/>
    </source>
</evidence>
<dbReference type="EMBL" id="CP017675">
    <property type="protein sequence ID" value="APB34721.1"/>
    <property type="molecule type" value="Genomic_DNA"/>
</dbReference>
<dbReference type="Proteomes" id="UP000180235">
    <property type="component" value="Chromosome"/>
</dbReference>
<dbReference type="SUPFAM" id="SSF53300">
    <property type="entry name" value="vWA-like"/>
    <property type="match status" value="1"/>
</dbReference>
<dbReference type="Gene3D" id="3.40.50.410">
    <property type="entry name" value="von Willebrand factor, type A domain"/>
    <property type="match status" value="1"/>
</dbReference>
<dbReference type="AlphaFoldDB" id="A0A1J0AFK4"/>
<organism evidence="2 3">
    <name type="scientific">Gloeomargarita lithophora Alchichica-D10</name>
    <dbReference type="NCBI Taxonomy" id="1188229"/>
    <lineage>
        <taxon>Bacteria</taxon>
        <taxon>Bacillati</taxon>
        <taxon>Cyanobacteriota</taxon>
        <taxon>Cyanophyceae</taxon>
        <taxon>Gloeomargaritales</taxon>
        <taxon>Gloeomargaritaceae</taxon>
        <taxon>Gloeomargarita</taxon>
    </lineage>
</organism>
<feature type="region of interest" description="Disordered" evidence="1">
    <location>
        <begin position="199"/>
        <end position="243"/>
    </location>
</feature>
<dbReference type="STRING" id="1188229.GlitD10_2387"/>
<protein>
    <recommendedName>
        <fullName evidence="4">VWA domain-containing protein</fullName>
    </recommendedName>
</protein>
<gene>
    <name evidence="2" type="ORF">GlitD10_2387</name>
</gene>
<evidence type="ECO:0000256" key="1">
    <source>
        <dbReference type="SAM" id="MobiDB-lite"/>
    </source>
</evidence>
<feature type="compositionally biased region" description="Basic and acidic residues" evidence="1">
    <location>
        <begin position="215"/>
        <end position="243"/>
    </location>
</feature>
<dbReference type="InterPro" id="IPR036465">
    <property type="entry name" value="vWFA_dom_sf"/>
</dbReference>